<dbReference type="SUPFAM" id="SSF51735">
    <property type="entry name" value="NAD(P)-binding Rossmann-fold domains"/>
    <property type="match status" value="1"/>
</dbReference>
<evidence type="ECO:0000313" key="4">
    <source>
        <dbReference type="EMBL" id="RJT29604.1"/>
    </source>
</evidence>
<dbReference type="RefSeq" id="WP_064982502.1">
    <property type="nucleotide sequence ID" value="NZ_CP033508.1"/>
</dbReference>
<gene>
    <name evidence="4" type="ORF">D3242_28340</name>
</gene>
<feature type="domain" description="Ketoreductase" evidence="3">
    <location>
        <begin position="14"/>
        <end position="199"/>
    </location>
</feature>
<dbReference type="Pfam" id="PF13561">
    <property type="entry name" value="adh_short_C2"/>
    <property type="match status" value="1"/>
</dbReference>
<dbReference type="InterPro" id="IPR020904">
    <property type="entry name" value="Sc_DH/Rdtase_CS"/>
</dbReference>
<evidence type="ECO:0000256" key="1">
    <source>
        <dbReference type="ARBA" id="ARBA00006484"/>
    </source>
</evidence>
<keyword evidence="5" id="KW-1185">Reference proteome</keyword>
<dbReference type="FunFam" id="3.40.50.720:FF:000084">
    <property type="entry name" value="Short-chain dehydrogenase reductase"/>
    <property type="match status" value="1"/>
</dbReference>
<protein>
    <submittedName>
        <fullName evidence="4">3-oxoacyl-ACP reductase FabG</fullName>
    </submittedName>
</protein>
<evidence type="ECO:0000259" key="3">
    <source>
        <dbReference type="SMART" id="SM00822"/>
    </source>
</evidence>
<dbReference type="PRINTS" id="PR00081">
    <property type="entry name" value="GDHRDH"/>
</dbReference>
<reference evidence="4 5" key="1">
    <citation type="submission" date="2018-09" db="EMBL/GenBank/DDBJ databases">
        <title>Mesorhizobium carmichaelinearum sp. nov. isolated from Carmichaelinea spp. root nodules in New Zealand.</title>
        <authorList>
            <person name="De Meyer S.E."/>
        </authorList>
    </citation>
    <scope>NUCLEOTIDE SEQUENCE [LARGE SCALE GENOMIC DNA]</scope>
    <source>
        <strain evidence="4 5">LMG 28313</strain>
    </source>
</reference>
<dbReference type="PROSITE" id="PS00061">
    <property type="entry name" value="ADH_SHORT"/>
    <property type="match status" value="1"/>
</dbReference>
<dbReference type="PRINTS" id="PR00080">
    <property type="entry name" value="SDRFAMILY"/>
</dbReference>
<dbReference type="InterPro" id="IPR002347">
    <property type="entry name" value="SDR_fam"/>
</dbReference>
<dbReference type="EMBL" id="QZXA01000014">
    <property type="protein sequence ID" value="RJT29604.1"/>
    <property type="molecule type" value="Genomic_DNA"/>
</dbReference>
<dbReference type="InterPro" id="IPR036291">
    <property type="entry name" value="NAD(P)-bd_dom_sf"/>
</dbReference>
<dbReference type="GO" id="GO:0016616">
    <property type="term" value="F:oxidoreductase activity, acting on the CH-OH group of donors, NAD or NADP as acceptor"/>
    <property type="evidence" value="ECO:0007669"/>
    <property type="project" value="UniProtKB-ARBA"/>
</dbReference>
<evidence type="ECO:0000313" key="5">
    <source>
        <dbReference type="Proteomes" id="UP000275530"/>
    </source>
</evidence>
<accession>A0A6M7TRZ1</accession>
<dbReference type="Gene3D" id="3.40.50.720">
    <property type="entry name" value="NAD(P)-binding Rossmann-like Domain"/>
    <property type="match status" value="1"/>
</dbReference>
<proteinExistence type="inferred from homology"/>
<organism evidence="4 5">
    <name type="scientific">Mesorhizobium jarvisii</name>
    <dbReference type="NCBI Taxonomy" id="1777867"/>
    <lineage>
        <taxon>Bacteria</taxon>
        <taxon>Pseudomonadati</taxon>
        <taxon>Pseudomonadota</taxon>
        <taxon>Alphaproteobacteria</taxon>
        <taxon>Hyphomicrobiales</taxon>
        <taxon>Phyllobacteriaceae</taxon>
        <taxon>Mesorhizobium</taxon>
    </lineage>
</organism>
<comment type="caution">
    <text evidence="4">The sequence shown here is derived from an EMBL/GenBank/DDBJ whole genome shotgun (WGS) entry which is preliminary data.</text>
</comment>
<sequence length="257" mass="27069">MTKSSLPNFGLDGKVVMVTGAGRGIGRACALACAEAGADVVAIVRDNSAGADLVSAIEALGRRTLLVRLDISQTRQIEHSVRDAVAHFGQIDVLVNNIGISRRSPAESVSEEDFDLVLGTNLKGTFFLTQAVAKTMIERRAGRILNISSQAGTVTLRGEAIYCMSKAAINHLTRCLAAEWGPLGIAVNSISPTFIWTDSTRPYLSDPAAHQQTLAHIPLGRIGETEDVTGAVIYLASQAGSLVNGANLMIDGGWSIA</sequence>
<comment type="similarity">
    <text evidence="1">Belongs to the short-chain dehydrogenases/reductases (SDR) family.</text>
</comment>
<dbReference type="InterPro" id="IPR057326">
    <property type="entry name" value="KR_dom"/>
</dbReference>
<dbReference type="NCBIfam" id="NF005559">
    <property type="entry name" value="PRK07231.1"/>
    <property type="match status" value="1"/>
</dbReference>
<dbReference type="PANTHER" id="PTHR42760">
    <property type="entry name" value="SHORT-CHAIN DEHYDROGENASES/REDUCTASES FAMILY MEMBER"/>
    <property type="match status" value="1"/>
</dbReference>
<dbReference type="AlphaFoldDB" id="A0A6M7TRZ1"/>
<dbReference type="SMART" id="SM00822">
    <property type="entry name" value="PKS_KR"/>
    <property type="match status" value="1"/>
</dbReference>
<evidence type="ECO:0000256" key="2">
    <source>
        <dbReference type="ARBA" id="ARBA00023002"/>
    </source>
</evidence>
<keyword evidence="2" id="KW-0560">Oxidoreductase</keyword>
<dbReference type="Proteomes" id="UP000275530">
    <property type="component" value="Unassembled WGS sequence"/>
</dbReference>
<name>A0A6M7TRZ1_9HYPH</name>
<dbReference type="PANTHER" id="PTHR42760:SF115">
    <property type="entry name" value="3-OXOACYL-[ACYL-CARRIER-PROTEIN] REDUCTASE FABG"/>
    <property type="match status" value="1"/>
</dbReference>